<dbReference type="InterPro" id="IPR035919">
    <property type="entry name" value="EAL_sf"/>
</dbReference>
<dbReference type="PANTHER" id="PTHR33121:SF71">
    <property type="entry name" value="OXYGEN SENSOR PROTEIN DOSP"/>
    <property type="match status" value="1"/>
</dbReference>
<dbReference type="AlphaFoldDB" id="A0A4R8FHP7"/>
<dbReference type="PROSITE" id="PS50883">
    <property type="entry name" value="EAL"/>
    <property type="match status" value="1"/>
</dbReference>
<dbReference type="PANTHER" id="PTHR33121">
    <property type="entry name" value="CYCLIC DI-GMP PHOSPHODIESTERASE PDEF"/>
    <property type="match status" value="1"/>
</dbReference>
<dbReference type="InterPro" id="IPR001633">
    <property type="entry name" value="EAL_dom"/>
</dbReference>
<dbReference type="EMBL" id="SOEC01000020">
    <property type="protein sequence ID" value="TDX24802.1"/>
    <property type="molecule type" value="Genomic_DNA"/>
</dbReference>
<dbReference type="Pfam" id="PF00563">
    <property type="entry name" value="EAL"/>
    <property type="match status" value="1"/>
</dbReference>
<gene>
    <name evidence="2" type="ORF">DFO67_12047</name>
</gene>
<protein>
    <submittedName>
        <fullName evidence="2">EAL domain-containing protein</fullName>
    </submittedName>
</protein>
<dbReference type="Proteomes" id="UP000294489">
    <property type="component" value="Unassembled WGS sequence"/>
</dbReference>
<accession>A0A4R8FHP7</accession>
<dbReference type="InterPro" id="IPR050706">
    <property type="entry name" value="Cyclic-di-GMP_PDE-like"/>
</dbReference>
<evidence type="ECO:0000313" key="3">
    <source>
        <dbReference type="Proteomes" id="UP000294489"/>
    </source>
</evidence>
<name>A0A4R8FHP7_9GAMM</name>
<dbReference type="SUPFAM" id="SSF141868">
    <property type="entry name" value="EAL domain-like"/>
    <property type="match status" value="1"/>
</dbReference>
<evidence type="ECO:0000313" key="2">
    <source>
        <dbReference type="EMBL" id="TDX24802.1"/>
    </source>
</evidence>
<dbReference type="GO" id="GO:0071111">
    <property type="term" value="F:cyclic-guanylate-specific phosphodiesterase activity"/>
    <property type="evidence" value="ECO:0007669"/>
    <property type="project" value="InterPro"/>
</dbReference>
<organism evidence="2 3">
    <name type="scientific">Modicisalibacter xianhensis</name>
    <dbReference type="NCBI Taxonomy" id="442341"/>
    <lineage>
        <taxon>Bacteria</taxon>
        <taxon>Pseudomonadati</taxon>
        <taxon>Pseudomonadota</taxon>
        <taxon>Gammaproteobacteria</taxon>
        <taxon>Oceanospirillales</taxon>
        <taxon>Halomonadaceae</taxon>
        <taxon>Modicisalibacter</taxon>
    </lineage>
</organism>
<evidence type="ECO:0000259" key="1">
    <source>
        <dbReference type="PROSITE" id="PS50883"/>
    </source>
</evidence>
<feature type="domain" description="EAL" evidence="1">
    <location>
        <begin position="1"/>
        <end position="128"/>
    </location>
</feature>
<dbReference type="SMART" id="SM00052">
    <property type="entry name" value="EAL"/>
    <property type="match status" value="1"/>
</dbReference>
<proteinExistence type="predicted"/>
<dbReference type="Gene3D" id="3.20.20.450">
    <property type="entry name" value="EAL domain"/>
    <property type="match status" value="1"/>
</dbReference>
<dbReference type="CDD" id="cd01948">
    <property type="entry name" value="EAL"/>
    <property type="match status" value="1"/>
</dbReference>
<reference evidence="2 3" key="1">
    <citation type="submission" date="2019-03" db="EMBL/GenBank/DDBJ databases">
        <title>Freshwater and sediment microbial communities from various areas in North America, analyzing microbe dynamics in response to fracking.</title>
        <authorList>
            <person name="Lamendella R."/>
        </authorList>
    </citation>
    <scope>NUCLEOTIDE SEQUENCE [LARGE SCALE GENOMIC DNA]</scope>
    <source>
        <strain evidence="2 3">6_TX</strain>
    </source>
</reference>
<comment type="caution">
    <text evidence="2">The sequence shown here is derived from an EMBL/GenBank/DDBJ whole genome shotgun (WGS) entry which is preliminary data.</text>
</comment>
<sequence length="129" mass="13895">MTEGVLVEADDGAIPTLQALYALGVGVSIDDFGTGYSSLSYLRKLPVSKVKLDREFISDIQTCPRSAAIVESIITLAHCLDLSVVAEGVETDQQRRNLVTRGCDLCQGYLFAKAMAPHCLEAFLLESIG</sequence>